<comment type="caution">
    <text evidence="1">The sequence shown here is derived from an EMBL/GenBank/DDBJ whole genome shotgun (WGS) entry which is preliminary data.</text>
</comment>
<dbReference type="EMBL" id="REGN01008630">
    <property type="protein sequence ID" value="RNA03106.1"/>
    <property type="molecule type" value="Genomic_DNA"/>
</dbReference>
<name>A0A3M7PVD0_BRAPC</name>
<accession>A0A3M7PVD0</accession>
<dbReference type="AlphaFoldDB" id="A0A3M7PVD0"/>
<reference evidence="1 2" key="1">
    <citation type="journal article" date="2018" name="Sci. Rep.">
        <title>Genomic signatures of local adaptation to the degree of environmental predictability in rotifers.</title>
        <authorList>
            <person name="Franch-Gras L."/>
            <person name="Hahn C."/>
            <person name="Garcia-Roger E.M."/>
            <person name="Carmona M.J."/>
            <person name="Serra M."/>
            <person name="Gomez A."/>
        </authorList>
    </citation>
    <scope>NUCLEOTIDE SEQUENCE [LARGE SCALE GENOMIC DNA]</scope>
    <source>
        <strain evidence="1">HYR1</strain>
    </source>
</reference>
<keyword evidence="2" id="KW-1185">Reference proteome</keyword>
<gene>
    <name evidence="1" type="ORF">BpHYR1_041419</name>
</gene>
<feature type="non-terminal residue" evidence="1">
    <location>
        <position position="1"/>
    </location>
</feature>
<sequence>QKECQWRFLKLYIIEFTYNRITYNRISTSVKKVRLAYEKFCKLGLVVRALLFFENYCIFMKINTLKFQK</sequence>
<dbReference type="Proteomes" id="UP000276133">
    <property type="component" value="Unassembled WGS sequence"/>
</dbReference>
<organism evidence="1 2">
    <name type="scientific">Brachionus plicatilis</name>
    <name type="common">Marine rotifer</name>
    <name type="synonym">Brachionus muelleri</name>
    <dbReference type="NCBI Taxonomy" id="10195"/>
    <lineage>
        <taxon>Eukaryota</taxon>
        <taxon>Metazoa</taxon>
        <taxon>Spiralia</taxon>
        <taxon>Gnathifera</taxon>
        <taxon>Rotifera</taxon>
        <taxon>Eurotatoria</taxon>
        <taxon>Monogononta</taxon>
        <taxon>Pseudotrocha</taxon>
        <taxon>Ploima</taxon>
        <taxon>Brachionidae</taxon>
        <taxon>Brachionus</taxon>
    </lineage>
</organism>
<protein>
    <submittedName>
        <fullName evidence="1">Uncharacterized protein</fullName>
    </submittedName>
</protein>
<evidence type="ECO:0000313" key="1">
    <source>
        <dbReference type="EMBL" id="RNA03106.1"/>
    </source>
</evidence>
<proteinExistence type="predicted"/>
<evidence type="ECO:0000313" key="2">
    <source>
        <dbReference type="Proteomes" id="UP000276133"/>
    </source>
</evidence>